<dbReference type="HAMAP" id="MF_00093">
    <property type="entry name" value="Rel_fac_1"/>
    <property type="match status" value="1"/>
</dbReference>
<name>A0AAP0E4Q5_9MAGN</name>
<dbReference type="GO" id="GO:0032544">
    <property type="term" value="P:plastid translation"/>
    <property type="evidence" value="ECO:0007669"/>
    <property type="project" value="TreeGrafter"/>
</dbReference>
<dbReference type="Pfam" id="PF00472">
    <property type="entry name" value="RF-1"/>
    <property type="match status" value="1"/>
</dbReference>
<dbReference type="AlphaFoldDB" id="A0AAP0E4Q5"/>
<accession>A0AAP0E4Q5</accession>
<dbReference type="PROSITE" id="PS00745">
    <property type="entry name" value="RF_PROK_I"/>
    <property type="match status" value="1"/>
</dbReference>
<keyword evidence="2" id="KW-0488">Methylation</keyword>
<gene>
    <name evidence="6" type="ORF">Syun_028935</name>
</gene>
<dbReference type="InterPro" id="IPR005139">
    <property type="entry name" value="PCRF"/>
</dbReference>
<dbReference type="EMBL" id="JBBNAF010000013">
    <property type="protein sequence ID" value="KAK9086541.1"/>
    <property type="molecule type" value="Genomic_DNA"/>
</dbReference>
<keyword evidence="3" id="KW-0963">Cytoplasm</keyword>
<dbReference type="GO" id="GO:0009658">
    <property type="term" value="P:chloroplast organization"/>
    <property type="evidence" value="ECO:0007669"/>
    <property type="project" value="TreeGrafter"/>
</dbReference>
<dbReference type="PANTHER" id="PTHR43804">
    <property type="entry name" value="LD18447P"/>
    <property type="match status" value="1"/>
</dbReference>
<comment type="similarity">
    <text evidence="1">Belongs to the prokaryotic/mitochondrial release factor family.</text>
</comment>
<evidence type="ECO:0000256" key="2">
    <source>
        <dbReference type="ARBA" id="ARBA00022481"/>
    </source>
</evidence>
<dbReference type="SMART" id="SM00937">
    <property type="entry name" value="PCRF"/>
    <property type="match status" value="1"/>
</dbReference>
<dbReference type="InterPro" id="IPR004373">
    <property type="entry name" value="RF-1"/>
</dbReference>
<keyword evidence="7" id="KW-1185">Reference proteome</keyword>
<evidence type="ECO:0000256" key="1">
    <source>
        <dbReference type="ARBA" id="ARBA00010835"/>
    </source>
</evidence>
<dbReference type="FunFam" id="3.30.70.1660:FF:000002">
    <property type="entry name" value="Peptide chain release factor 1"/>
    <property type="match status" value="1"/>
</dbReference>
<dbReference type="InterPro" id="IPR050057">
    <property type="entry name" value="Prokaryotic/Mito_RF"/>
</dbReference>
<dbReference type="NCBIfam" id="TIGR00019">
    <property type="entry name" value="prfA"/>
    <property type="match status" value="1"/>
</dbReference>
<evidence type="ECO:0000256" key="4">
    <source>
        <dbReference type="ARBA" id="ARBA00022917"/>
    </source>
</evidence>
<dbReference type="GO" id="GO:0009507">
    <property type="term" value="C:chloroplast"/>
    <property type="evidence" value="ECO:0007669"/>
    <property type="project" value="TreeGrafter"/>
</dbReference>
<organism evidence="6 7">
    <name type="scientific">Stephania yunnanensis</name>
    <dbReference type="NCBI Taxonomy" id="152371"/>
    <lineage>
        <taxon>Eukaryota</taxon>
        <taxon>Viridiplantae</taxon>
        <taxon>Streptophyta</taxon>
        <taxon>Embryophyta</taxon>
        <taxon>Tracheophyta</taxon>
        <taxon>Spermatophyta</taxon>
        <taxon>Magnoliopsida</taxon>
        <taxon>Ranunculales</taxon>
        <taxon>Menispermaceae</taxon>
        <taxon>Menispermoideae</taxon>
        <taxon>Cissampelideae</taxon>
        <taxon>Stephania</taxon>
    </lineage>
</organism>
<evidence type="ECO:0000259" key="5">
    <source>
        <dbReference type="PROSITE" id="PS00745"/>
    </source>
</evidence>
<evidence type="ECO:0000313" key="7">
    <source>
        <dbReference type="Proteomes" id="UP001420932"/>
    </source>
</evidence>
<dbReference type="Gene3D" id="6.10.140.1950">
    <property type="match status" value="1"/>
</dbReference>
<dbReference type="Gene3D" id="3.30.70.1660">
    <property type="match status" value="1"/>
</dbReference>
<dbReference type="GO" id="GO:0010027">
    <property type="term" value="P:thylakoid membrane organization"/>
    <property type="evidence" value="ECO:0007669"/>
    <property type="project" value="TreeGrafter"/>
</dbReference>
<dbReference type="FunFam" id="3.30.160.20:FF:000027">
    <property type="entry name" value="Peptide chain release factor 1"/>
    <property type="match status" value="1"/>
</dbReference>
<dbReference type="InterPro" id="IPR000352">
    <property type="entry name" value="Pep_chain_release_fac_I"/>
</dbReference>
<evidence type="ECO:0000256" key="3">
    <source>
        <dbReference type="ARBA" id="ARBA00022490"/>
    </source>
</evidence>
<dbReference type="NCBIfam" id="NF001859">
    <property type="entry name" value="PRK00591.1"/>
    <property type="match status" value="1"/>
</dbReference>
<protein>
    <recommendedName>
        <fullName evidence="5">Prokaryotic-type class I peptide chain release factors domain-containing protein</fullName>
    </recommendedName>
</protein>
<dbReference type="Gene3D" id="3.30.160.20">
    <property type="match status" value="1"/>
</dbReference>
<comment type="caution">
    <text evidence="6">The sequence shown here is derived from an EMBL/GenBank/DDBJ whole genome shotgun (WGS) entry which is preliminary data.</text>
</comment>
<sequence>MAEALATAMMSFRPRIARNPISNVSFFPKTLTKPFLLSRPSPTLKRPTSLVVCMAEPYLITKLESAEKTWRELSVKLADPDVVSNPSEYQKLAKSMAELDEVVSTYREFKDCEKQLEETKDLAKDSGGDEDMAEMIASEISALTNQLEKLEDKLKVLLLPSDPLDARNILLEVRAGTGGDEAGLWAGDLVRLYQRYSERNSWKYTPVSSSEAEKGGFKTFVMEIKGNCVYSKLKYESGVHRVQRVPQTEAQGRVHTSTATVAIMPEADEVEVVIDPKDIELTTARSGGAGGQNVNKVETAIDLFHKPTGIRIFCTEERTQLQNRHRAFQLLRAKLYEIKVKEQQEMIRNQRKSQVGTGARAEKIRTYNYKDNRVTDHRLKMNFELTSFLDGDIETAVQVCVCEENKERNGILAAHQGLSEIKS</sequence>
<feature type="domain" description="Prokaryotic-type class I peptide chain release factors" evidence="5">
    <location>
        <begin position="285"/>
        <end position="301"/>
    </location>
</feature>
<dbReference type="FunFam" id="3.30.70.1660:FF:000014">
    <property type="entry name" value="Peptide chain release factor 1"/>
    <property type="match status" value="1"/>
</dbReference>
<keyword evidence="4" id="KW-0648">Protein biosynthesis</keyword>
<proteinExistence type="inferred from homology"/>
<dbReference type="PANTHER" id="PTHR43804:SF8">
    <property type="entry name" value="PEPTIDE CHAIN RELEASE FACTOR APG3, CHLOROPLASTIC"/>
    <property type="match status" value="1"/>
</dbReference>
<dbReference type="GO" id="GO:0016149">
    <property type="term" value="F:translation release factor activity, codon specific"/>
    <property type="evidence" value="ECO:0007669"/>
    <property type="project" value="InterPro"/>
</dbReference>
<dbReference type="Pfam" id="PF03462">
    <property type="entry name" value="PCRF"/>
    <property type="match status" value="1"/>
</dbReference>
<evidence type="ECO:0000313" key="6">
    <source>
        <dbReference type="EMBL" id="KAK9086541.1"/>
    </source>
</evidence>
<dbReference type="Proteomes" id="UP001420932">
    <property type="component" value="Unassembled WGS sequence"/>
</dbReference>
<dbReference type="InterPro" id="IPR045853">
    <property type="entry name" value="Pep_chain_release_fac_I_sf"/>
</dbReference>
<reference evidence="6 7" key="1">
    <citation type="submission" date="2024-01" db="EMBL/GenBank/DDBJ databases">
        <title>Genome assemblies of Stephania.</title>
        <authorList>
            <person name="Yang L."/>
        </authorList>
    </citation>
    <scope>NUCLEOTIDE SEQUENCE [LARGE SCALE GENOMIC DNA]</scope>
    <source>
        <strain evidence="6">YNDBR</strain>
        <tissue evidence="6">Leaf</tissue>
    </source>
</reference>
<dbReference type="SUPFAM" id="SSF75620">
    <property type="entry name" value="Release factor"/>
    <property type="match status" value="1"/>
</dbReference>